<accession>A0A239CMD0</accession>
<evidence type="ECO:0000313" key="1">
    <source>
        <dbReference type="EMBL" id="SNS21315.1"/>
    </source>
</evidence>
<protein>
    <recommendedName>
        <fullName evidence="3">DUF2867 domain-containing protein</fullName>
    </recommendedName>
</protein>
<evidence type="ECO:0008006" key="3">
    <source>
        <dbReference type="Google" id="ProtNLM"/>
    </source>
</evidence>
<sequence>MSYINAIPEINTVLEGADYLDIKHVDSTKPMREFLASVLSYMPGWMVALYKVRAVFVRLLGLKQGGYPGAEKIDPEDIIFSPGKMGSFFTVKAGEEDRYWIAGATEKHLSGDLVIAVEPLPDGVKRYHMASVVQYRHWTGRVYFNIIRPFHHVVAWAMMRHAAK</sequence>
<dbReference type="Proteomes" id="UP000198324">
    <property type="component" value="Unassembled WGS sequence"/>
</dbReference>
<evidence type="ECO:0000313" key="2">
    <source>
        <dbReference type="Proteomes" id="UP000198324"/>
    </source>
</evidence>
<organism evidence="1 2">
    <name type="scientific">Humidesulfovibrio mexicanus</name>
    <dbReference type="NCBI Taxonomy" id="147047"/>
    <lineage>
        <taxon>Bacteria</taxon>
        <taxon>Pseudomonadati</taxon>
        <taxon>Thermodesulfobacteriota</taxon>
        <taxon>Desulfovibrionia</taxon>
        <taxon>Desulfovibrionales</taxon>
        <taxon>Desulfovibrionaceae</taxon>
        <taxon>Humidesulfovibrio</taxon>
    </lineage>
</organism>
<dbReference type="RefSeq" id="WP_089275397.1">
    <property type="nucleotide sequence ID" value="NZ_FZOC01000008.1"/>
</dbReference>
<gene>
    <name evidence="1" type="ORF">SAMN04488503_3214</name>
</gene>
<dbReference type="OrthoDB" id="7058586at2"/>
<proteinExistence type="predicted"/>
<dbReference type="InterPro" id="IPR021295">
    <property type="entry name" value="DUF2867"/>
</dbReference>
<dbReference type="Pfam" id="PF11066">
    <property type="entry name" value="DUF2867"/>
    <property type="match status" value="1"/>
</dbReference>
<name>A0A239CMD0_9BACT</name>
<reference evidence="1 2" key="1">
    <citation type="submission" date="2017-06" db="EMBL/GenBank/DDBJ databases">
        <authorList>
            <person name="Kim H.J."/>
            <person name="Triplett B.A."/>
        </authorList>
    </citation>
    <scope>NUCLEOTIDE SEQUENCE [LARGE SCALE GENOMIC DNA]</scope>
    <source>
        <strain evidence="1 2">DSM 13116</strain>
    </source>
</reference>
<dbReference type="EMBL" id="FZOC01000008">
    <property type="protein sequence ID" value="SNS21315.1"/>
    <property type="molecule type" value="Genomic_DNA"/>
</dbReference>
<dbReference type="AlphaFoldDB" id="A0A239CMD0"/>
<keyword evidence="2" id="KW-1185">Reference proteome</keyword>